<gene>
    <name evidence="8" type="ORF">MAIC_44850</name>
</gene>
<evidence type="ECO:0000256" key="4">
    <source>
        <dbReference type="SAM" id="Phobius"/>
    </source>
</evidence>
<dbReference type="InterPro" id="IPR006104">
    <property type="entry name" value="Glyco_hydro_2_N"/>
</dbReference>
<feature type="domain" description="Glycoside hydrolase family 2 catalytic" evidence="6">
    <location>
        <begin position="473"/>
        <end position="597"/>
    </location>
</feature>
<name>A0AAD1HQ88_9MYCO</name>
<accession>A0AAD1HQ88</accession>
<evidence type="ECO:0000256" key="2">
    <source>
        <dbReference type="ARBA" id="ARBA00022801"/>
    </source>
</evidence>
<dbReference type="Pfam" id="PF00703">
    <property type="entry name" value="Glyco_hydro_2"/>
    <property type="match status" value="1"/>
</dbReference>
<evidence type="ECO:0000313" key="9">
    <source>
        <dbReference type="Proteomes" id="UP000467327"/>
    </source>
</evidence>
<dbReference type="InterPro" id="IPR051913">
    <property type="entry name" value="GH2_Domain-Containing"/>
</dbReference>
<evidence type="ECO:0000256" key="3">
    <source>
        <dbReference type="ARBA" id="ARBA00023295"/>
    </source>
</evidence>
<dbReference type="SUPFAM" id="SSF51445">
    <property type="entry name" value="(Trans)glycosidases"/>
    <property type="match status" value="1"/>
</dbReference>
<dbReference type="PANTHER" id="PTHR42732:SF2">
    <property type="entry name" value="BETA-MANNOSIDASE"/>
    <property type="match status" value="1"/>
</dbReference>
<dbReference type="SUPFAM" id="SSF49785">
    <property type="entry name" value="Galactose-binding domain-like"/>
    <property type="match status" value="1"/>
</dbReference>
<evidence type="ECO:0000259" key="5">
    <source>
        <dbReference type="Pfam" id="PF00703"/>
    </source>
</evidence>
<dbReference type="InterPro" id="IPR036156">
    <property type="entry name" value="Beta-gal/glucu_dom_sf"/>
</dbReference>
<proteinExistence type="inferred from homology"/>
<dbReference type="GO" id="GO:0005975">
    <property type="term" value="P:carbohydrate metabolic process"/>
    <property type="evidence" value="ECO:0007669"/>
    <property type="project" value="InterPro"/>
</dbReference>
<dbReference type="Proteomes" id="UP000467327">
    <property type="component" value="Chromosome"/>
</dbReference>
<dbReference type="EMBL" id="AP022561">
    <property type="protein sequence ID" value="BBX09682.1"/>
    <property type="molecule type" value="Genomic_DNA"/>
</dbReference>
<dbReference type="Gene3D" id="2.60.40.10">
    <property type="entry name" value="Immunoglobulins"/>
    <property type="match status" value="1"/>
</dbReference>
<keyword evidence="4" id="KW-0812">Transmembrane</keyword>
<feature type="domain" description="Glycoside hydrolase family 2 immunoglobulin-like beta-sandwich" evidence="5">
    <location>
        <begin position="386"/>
        <end position="431"/>
    </location>
</feature>
<dbReference type="SUPFAM" id="SSF49303">
    <property type="entry name" value="beta-Galactosidase/glucuronidase domain"/>
    <property type="match status" value="1"/>
</dbReference>
<keyword evidence="4" id="KW-0472">Membrane</keyword>
<dbReference type="Gene3D" id="2.60.120.260">
    <property type="entry name" value="Galactose-binding domain-like"/>
    <property type="match status" value="1"/>
</dbReference>
<keyword evidence="2 8" id="KW-0378">Hydrolase</keyword>
<dbReference type="PANTHER" id="PTHR42732">
    <property type="entry name" value="BETA-GALACTOSIDASE"/>
    <property type="match status" value="1"/>
</dbReference>
<protein>
    <submittedName>
        <fullName evidence="8">Glycoside hydrolase</fullName>
    </submittedName>
</protein>
<dbReference type="InterPro" id="IPR006102">
    <property type="entry name" value="Ig-like_GH2"/>
</dbReference>
<evidence type="ECO:0000256" key="1">
    <source>
        <dbReference type="ARBA" id="ARBA00007401"/>
    </source>
</evidence>
<dbReference type="KEGG" id="maic:MAIC_44850"/>
<dbReference type="Pfam" id="PF02837">
    <property type="entry name" value="Glyco_hydro_2_N"/>
    <property type="match status" value="1"/>
</dbReference>
<evidence type="ECO:0000313" key="8">
    <source>
        <dbReference type="EMBL" id="BBX09682.1"/>
    </source>
</evidence>
<feature type="transmembrane region" description="Helical" evidence="4">
    <location>
        <begin position="116"/>
        <end position="134"/>
    </location>
</feature>
<keyword evidence="3" id="KW-0326">Glycosidase</keyword>
<organism evidence="8 9">
    <name type="scientific">Mycolicibacterium aichiense</name>
    <dbReference type="NCBI Taxonomy" id="1799"/>
    <lineage>
        <taxon>Bacteria</taxon>
        <taxon>Bacillati</taxon>
        <taxon>Actinomycetota</taxon>
        <taxon>Actinomycetes</taxon>
        <taxon>Mycobacteriales</taxon>
        <taxon>Mycobacteriaceae</taxon>
        <taxon>Mycolicibacterium</taxon>
    </lineage>
</organism>
<evidence type="ECO:0000259" key="6">
    <source>
        <dbReference type="Pfam" id="PF02836"/>
    </source>
</evidence>
<dbReference type="Gene3D" id="3.20.20.80">
    <property type="entry name" value="Glycosidases"/>
    <property type="match status" value="1"/>
</dbReference>
<dbReference type="Pfam" id="PF02836">
    <property type="entry name" value="Glyco_hydro_2_C"/>
    <property type="match status" value="1"/>
</dbReference>
<dbReference type="InterPro" id="IPR017853">
    <property type="entry name" value="GH"/>
</dbReference>
<dbReference type="InterPro" id="IPR006103">
    <property type="entry name" value="Glyco_hydro_2_cat"/>
</dbReference>
<dbReference type="InterPro" id="IPR013783">
    <property type="entry name" value="Ig-like_fold"/>
</dbReference>
<reference evidence="8 9" key="1">
    <citation type="journal article" date="2019" name="Emerg. Microbes Infect.">
        <title>Comprehensive subspecies identification of 175 nontuberculous mycobacteria species based on 7547 genomic profiles.</title>
        <authorList>
            <person name="Matsumoto Y."/>
            <person name="Kinjo T."/>
            <person name="Motooka D."/>
            <person name="Nabeya D."/>
            <person name="Jung N."/>
            <person name="Uechi K."/>
            <person name="Horii T."/>
            <person name="Iida T."/>
            <person name="Fujita J."/>
            <person name="Nakamura S."/>
        </authorList>
    </citation>
    <scope>NUCLEOTIDE SEQUENCE [LARGE SCALE GENOMIC DNA]</scope>
    <source>
        <strain evidence="8 9">JCM 6376</strain>
    </source>
</reference>
<dbReference type="InterPro" id="IPR008979">
    <property type="entry name" value="Galactose-bd-like_sf"/>
</dbReference>
<feature type="domain" description="Glycosyl hydrolases family 2 sugar binding" evidence="7">
    <location>
        <begin position="210"/>
        <end position="298"/>
    </location>
</feature>
<keyword evidence="4" id="KW-1133">Transmembrane helix</keyword>
<dbReference type="GO" id="GO:0004553">
    <property type="term" value="F:hydrolase activity, hydrolyzing O-glycosyl compounds"/>
    <property type="evidence" value="ECO:0007669"/>
    <property type="project" value="InterPro"/>
</dbReference>
<sequence>MNVHLAAGECQDGYRRGAAMPSMPSGRLDDSNIAGRNTLSGSGYLAAGGLKCLRQSYLPVCFAALSRSAVGSMSGPGRVVCCIDAAVRGARAVAVSNSGGTIVTDRQALTTRGRVWAGRGVVVALALLLLTMIANPPANAVVMWHPKAAPLPTPWTKLVGPDNALPDYPRPQMTRASWMNLNGVWGYMGRSAGTVLPAPPAPSAYGEQILVPYPVESALSGIQRHDDEMWYRKVVKVPSNWVGQHVLLHFGAVDQIATVWVNNHEVARHEGGYTEFSVDITRALQWPGPQEITVRVQDRNDANPFPIGKQRNRPKGLFYTGASGIWQTVWMEPVHATYINKVDISTDLTGMTVTPRIAGTKGQRVVVFVVKPNGGRVVAVGSSGAGDTIRLPVPEPHLWTPDDPYLYDLKVALVDPSGRVVDAVSSYAGLRTIGTMPDPQGRPRIALNNRITFLHGPLDQGYWPDGIYTAPTDDALKSDLVRIKELGMNFVRKHGKVEPARWYYWADKLGLMVWQDMPSLDVSLDIPVGPAPEPSPAAKANFEKELLAMIDQLRSVTSIVGWVPFNEGWGEFDTARIAGVTKAADPTRMVDANSGVNCCKSRGDTLAGDIYDDHTYVGPGEPQIHDDLMKAHSKGPVPVDNRVRVDGEYGGLGLVLDQNRWPGRPEAYEMAGSPARLTERYVQVSRRLEDIVRRTGLSGAIYTQTTDVENEVNGFLSYDRWQVKMPIAVVAERNRAVIAAGTPGMAPQDVRR</sequence>
<dbReference type="AlphaFoldDB" id="A0AAD1HQ88"/>
<comment type="similarity">
    <text evidence="1">Belongs to the glycosyl hydrolase 2 family.</text>
</comment>
<evidence type="ECO:0000259" key="7">
    <source>
        <dbReference type="Pfam" id="PF02837"/>
    </source>
</evidence>
<keyword evidence="9" id="KW-1185">Reference proteome</keyword>